<name>A0ABV9TY01_9ACTN</name>
<dbReference type="InterPro" id="IPR053521">
    <property type="entry name" value="McjB-like"/>
</dbReference>
<organism evidence="2 3">
    <name type="scientific">Actinomadura gamaensis</name>
    <dbReference type="NCBI Taxonomy" id="1763541"/>
    <lineage>
        <taxon>Bacteria</taxon>
        <taxon>Bacillati</taxon>
        <taxon>Actinomycetota</taxon>
        <taxon>Actinomycetes</taxon>
        <taxon>Streptosporangiales</taxon>
        <taxon>Thermomonosporaceae</taxon>
        <taxon>Actinomadura</taxon>
    </lineage>
</organism>
<dbReference type="Pfam" id="PF13471">
    <property type="entry name" value="Transglut_core3"/>
    <property type="match status" value="1"/>
</dbReference>
<dbReference type="InterPro" id="IPR032708">
    <property type="entry name" value="McjB_C"/>
</dbReference>
<reference evidence="3" key="1">
    <citation type="journal article" date="2019" name="Int. J. Syst. Evol. Microbiol.">
        <title>The Global Catalogue of Microorganisms (GCM) 10K type strain sequencing project: providing services to taxonomists for standard genome sequencing and annotation.</title>
        <authorList>
            <consortium name="The Broad Institute Genomics Platform"/>
            <consortium name="The Broad Institute Genome Sequencing Center for Infectious Disease"/>
            <person name="Wu L."/>
            <person name="Ma J."/>
        </authorList>
    </citation>
    <scope>NUCLEOTIDE SEQUENCE [LARGE SCALE GENOMIC DNA]</scope>
    <source>
        <strain evidence="3">KLKA75</strain>
    </source>
</reference>
<dbReference type="NCBIfam" id="NF033537">
    <property type="entry name" value="lasso_biosyn_B2"/>
    <property type="match status" value="1"/>
</dbReference>
<evidence type="ECO:0000259" key="1">
    <source>
        <dbReference type="Pfam" id="PF13471"/>
    </source>
</evidence>
<sequence>MTMPMTLESADRVPWRWRIAARIAVAAARPVAALPPARLRRVLTVASRGARPASAARTDAARRAVVAVSVRCAGQVCLQRSVATALLCRFGGTWPDWCTGVRIHPFKAHAWVEAEGRPIGENAEVGAFSKVLVISAGGR</sequence>
<dbReference type="Proteomes" id="UP001595872">
    <property type="component" value="Unassembled WGS sequence"/>
</dbReference>
<proteinExistence type="predicted"/>
<feature type="domain" description="Microcin J25-processing protein McjB C-terminal" evidence="1">
    <location>
        <begin position="23"/>
        <end position="132"/>
    </location>
</feature>
<keyword evidence="3" id="KW-1185">Reference proteome</keyword>
<gene>
    <name evidence="2" type="ORF">ACFPCY_12645</name>
</gene>
<comment type="caution">
    <text evidence="2">The sequence shown here is derived from an EMBL/GenBank/DDBJ whole genome shotgun (WGS) entry which is preliminary data.</text>
</comment>
<evidence type="ECO:0000313" key="2">
    <source>
        <dbReference type="EMBL" id="MFC4908175.1"/>
    </source>
</evidence>
<accession>A0ABV9TY01</accession>
<protein>
    <submittedName>
        <fullName evidence="2">Lasso peptide biosynthesis B2 protein</fullName>
    </submittedName>
</protein>
<dbReference type="EMBL" id="JBHSIT010000003">
    <property type="protein sequence ID" value="MFC4908175.1"/>
    <property type="molecule type" value="Genomic_DNA"/>
</dbReference>
<dbReference type="RefSeq" id="WP_378254545.1">
    <property type="nucleotide sequence ID" value="NZ_JBHSIT010000003.1"/>
</dbReference>
<evidence type="ECO:0000313" key="3">
    <source>
        <dbReference type="Proteomes" id="UP001595872"/>
    </source>
</evidence>